<feature type="domain" description="SCP" evidence="5">
    <location>
        <begin position="29"/>
        <end position="161"/>
    </location>
</feature>
<dbReference type="Pfam" id="PF00188">
    <property type="entry name" value="CAP"/>
    <property type="match status" value="1"/>
</dbReference>
<dbReference type="SUPFAM" id="SSF55797">
    <property type="entry name" value="PR-1-like"/>
    <property type="match status" value="1"/>
</dbReference>
<feature type="signal peptide" evidence="4">
    <location>
        <begin position="1"/>
        <end position="27"/>
    </location>
</feature>
<organism evidence="6">
    <name type="scientific">Wolffia australiana</name>
    <name type="common">Water-meal</name>
    <name type="synonym">Wolffia arrhiza var. australiana</name>
    <dbReference type="NCBI Taxonomy" id="161112"/>
    <lineage>
        <taxon>Eukaryota</taxon>
        <taxon>Viridiplantae</taxon>
        <taxon>Streptophyta</taxon>
        <taxon>Embryophyta</taxon>
        <taxon>Tracheophyta</taxon>
        <taxon>Spermatophyta</taxon>
        <taxon>Magnoliopsida</taxon>
        <taxon>Liliopsida</taxon>
        <taxon>Araceae</taxon>
        <taxon>Lemnoideae</taxon>
        <taxon>Wolffia</taxon>
    </lineage>
</organism>
<protein>
    <submittedName>
        <fullName evidence="6">Pathogenesis-related protein 1</fullName>
    </submittedName>
</protein>
<dbReference type="InterPro" id="IPR018244">
    <property type="entry name" value="Allrgn_V5/Tpx1_CS"/>
</dbReference>
<evidence type="ECO:0000259" key="5">
    <source>
        <dbReference type="SMART" id="SM00198"/>
    </source>
</evidence>
<dbReference type="PROSITE" id="PS01010">
    <property type="entry name" value="CRISP_2"/>
    <property type="match status" value="1"/>
</dbReference>
<reference evidence="6" key="1">
    <citation type="submission" date="2011-08" db="EMBL/GenBank/DDBJ databases">
        <authorList>
            <person name="Idan G."/>
            <person name="Marrone P."/>
            <person name="Mead J."/>
        </authorList>
    </citation>
    <scope>NUCLEOTIDE SEQUENCE</scope>
</reference>
<dbReference type="GO" id="GO:0005576">
    <property type="term" value="C:extracellular region"/>
    <property type="evidence" value="ECO:0007669"/>
    <property type="project" value="InterPro"/>
</dbReference>
<dbReference type="AlphaFoldDB" id="H6U805"/>
<evidence type="ECO:0000256" key="4">
    <source>
        <dbReference type="SAM" id="SignalP"/>
    </source>
</evidence>
<dbReference type="Gene3D" id="3.40.33.10">
    <property type="entry name" value="CAP"/>
    <property type="match status" value="1"/>
</dbReference>
<dbReference type="InterPro" id="IPR001283">
    <property type="entry name" value="CRISP-related"/>
</dbReference>
<dbReference type="PANTHER" id="PTHR10334">
    <property type="entry name" value="CYSTEINE-RICH SECRETORY PROTEIN-RELATED"/>
    <property type="match status" value="1"/>
</dbReference>
<dbReference type="PROSITE" id="PS01009">
    <property type="entry name" value="CRISP_1"/>
    <property type="match status" value="1"/>
</dbReference>
<dbReference type="InterPro" id="IPR035940">
    <property type="entry name" value="CAP_sf"/>
</dbReference>
<dbReference type="InterPro" id="IPR014044">
    <property type="entry name" value="CAP_dom"/>
</dbReference>
<keyword evidence="2 4" id="KW-0732">Signal</keyword>
<dbReference type="PRINTS" id="PR00837">
    <property type="entry name" value="V5TPXLIKE"/>
</dbReference>
<sequence length="169" mass="19114">MASCKPTSMALVMAAFAFSLLSDFAFAQNSPDDYLAPHNDARAEVGVEPLTWDYNLEAYAQNYANERAGDCELVHSQGPYGENLFWGSGKVYNAEDAVKLWVDEKEYYDYNSNSCQPDQMCGHYTQVVWWNTERVGCGRVQCDSGDYIIVCSYDPPGNWEGEWPYKFSS</sequence>
<feature type="chain" id="PRO_5003607187" evidence="4">
    <location>
        <begin position="28"/>
        <end position="169"/>
    </location>
</feature>
<evidence type="ECO:0000256" key="2">
    <source>
        <dbReference type="ARBA" id="ARBA00022729"/>
    </source>
</evidence>
<evidence type="ECO:0000313" key="6">
    <source>
        <dbReference type="EMBL" id="AEZ52390.1"/>
    </source>
</evidence>
<proteinExistence type="evidence at transcript level"/>
<accession>H6U805</accession>
<dbReference type="EMBL" id="JN626971">
    <property type="protein sequence ID" value="AEZ52390.1"/>
    <property type="molecule type" value="mRNA"/>
</dbReference>
<dbReference type="CDD" id="cd05381">
    <property type="entry name" value="CAP_PR-1"/>
    <property type="match status" value="1"/>
</dbReference>
<comment type="similarity">
    <text evidence="1">Belongs to the CRISP family.</text>
</comment>
<keyword evidence="3" id="KW-1015">Disulfide bond</keyword>
<dbReference type="FunFam" id="3.40.33.10:FF:000006">
    <property type="entry name" value="Putative pathogenesis-related protein 1"/>
    <property type="match status" value="1"/>
</dbReference>
<evidence type="ECO:0000256" key="1">
    <source>
        <dbReference type="ARBA" id="ARBA00009923"/>
    </source>
</evidence>
<dbReference type="SMART" id="SM00198">
    <property type="entry name" value="SCP"/>
    <property type="match status" value="1"/>
</dbReference>
<name>H6U805_WOLAU</name>
<dbReference type="GO" id="GO:0098542">
    <property type="term" value="P:defense response to other organism"/>
    <property type="evidence" value="ECO:0007669"/>
    <property type="project" value="UniProtKB-ARBA"/>
</dbReference>
<evidence type="ECO:0000256" key="3">
    <source>
        <dbReference type="ARBA" id="ARBA00023157"/>
    </source>
</evidence>